<evidence type="ECO:0000256" key="3">
    <source>
        <dbReference type="ARBA" id="ARBA00022723"/>
    </source>
</evidence>
<feature type="domain" description="Isopropylmalate dehydrogenase-like" evidence="7">
    <location>
        <begin position="10"/>
        <end position="347"/>
    </location>
</feature>
<comment type="cofactor">
    <cofactor evidence="1">
        <name>Mn(2+)</name>
        <dbReference type="ChEBI" id="CHEBI:29035"/>
    </cofactor>
</comment>
<dbReference type="Proteomes" id="UP000001918">
    <property type="component" value="Chromosome"/>
</dbReference>
<comment type="cofactor">
    <cofactor evidence="2">
        <name>Mg(2+)</name>
        <dbReference type="ChEBI" id="CHEBI:18420"/>
    </cofactor>
</comment>
<dbReference type="PANTHER" id="PTHR43275">
    <property type="entry name" value="D-MALATE DEHYDROGENASE [DECARBOXYLATING]"/>
    <property type="match status" value="1"/>
</dbReference>
<sequence length="353" mass="37505">MASSSTRTVRLAVIPGDGIGPEVVAEGLKVLDAVAPAHGLVFDRTTYDLGAARWHRTGETLPDSVLEELRGQDVILLGAVGDPSVPSGVLERGLLLRLRFELDHYVNLRPVKLFPGVKTPLADVTPDDIDMVVVREGTEGPYTGVGGVLRKGTPQEVATQESVNTAYGVERVIRYAFEQAAARPRKKLTLVHKDNVLTFAGDLYQRTLKRVATEYPQVTTDYCHVDAATMFFVNNPQRFDVIVTDNLFGDIITDIGAAIAGGIGLAASGNVNPDRTAPSMFEPVHGSAPDIAGQAKADPTATILSVAMLLNHIGATEAARAVEQAVSADLAERGTAVRATHEVGDAIAKRVVG</sequence>
<dbReference type="NCBIfam" id="NF002898">
    <property type="entry name" value="PRK03437.1"/>
    <property type="match status" value="1"/>
</dbReference>
<keyword evidence="4 8" id="KW-0560">Oxidoreductase</keyword>
<dbReference type="InterPro" id="IPR050501">
    <property type="entry name" value="ICDH/IPMDH"/>
</dbReference>
<keyword evidence="9" id="KW-1185">Reference proteome</keyword>
<evidence type="ECO:0000313" key="8">
    <source>
        <dbReference type="EMBL" id="ACY99079.1"/>
    </source>
</evidence>
<accession>D1ABQ6</accession>
<evidence type="ECO:0000256" key="5">
    <source>
        <dbReference type="ARBA" id="ARBA00023027"/>
    </source>
</evidence>
<name>D1ABQ6_THECD</name>
<dbReference type="RefSeq" id="WP_012853863.1">
    <property type="nucleotide sequence ID" value="NC_013510.1"/>
</dbReference>
<dbReference type="KEGG" id="tcu:Tcur_3544"/>
<dbReference type="Gene3D" id="3.40.718.10">
    <property type="entry name" value="Isopropylmalate Dehydrogenase"/>
    <property type="match status" value="1"/>
</dbReference>
<evidence type="ECO:0000313" key="9">
    <source>
        <dbReference type="Proteomes" id="UP000001918"/>
    </source>
</evidence>
<keyword evidence="5" id="KW-0520">NAD</keyword>
<dbReference type="PROSITE" id="PS00470">
    <property type="entry name" value="IDH_IMDH"/>
    <property type="match status" value="1"/>
</dbReference>
<evidence type="ECO:0000256" key="1">
    <source>
        <dbReference type="ARBA" id="ARBA00001936"/>
    </source>
</evidence>
<gene>
    <name evidence="8" type="ordered locus">Tcur_3544</name>
</gene>
<dbReference type="OrthoDB" id="5289857at2"/>
<keyword evidence="6" id="KW-0464">Manganese</keyword>
<dbReference type="GO" id="GO:0051287">
    <property type="term" value="F:NAD binding"/>
    <property type="evidence" value="ECO:0007669"/>
    <property type="project" value="InterPro"/>
</dbReference>
<protein>
    <submittedName>
        <fullName evidence="8">3-isopropylmalate dehydrogenase</fullName>
        <ecNumber evidence="8">1.1.1.85</ecNumber>
    </submittedName>
</protein>
<organism evidence="8 9">
    <name type="scientific">Thermomonospora curvata (strain ATCC 19995 / DSM 43183 / JCM 3096 / KCTC 9072 / NBRC 15933 / NCIMB 10081 / Henssen B9)</name>
    <dbReference type="NCBI Taxonomy" id="471852"/>
    <lineage>
        <taxon>Bacteria</taxon>
        <taxon>Bacillati</taxon>
        <taxon>Actinomycetota</taxon>
        <taxon>Actinomycetes</taxon>
        <taxon>Streptosporangiales</taxon>
        <taxon>Thermomonosporaceae</taxon>
        <taxon>Thermomonospora</taxon>
    </lineage>
</organism>
<dbReference type="PANTHER" id="PTHR43275:SF1">
    <property type="entry name" value="D-MALATE DEHYDROGENASE [DECARBOXYLATING]"/>
    <property type="match status" value="1"/>
</dbReference>
<dbReference type="EMBL" id="CP001738">
    <property type="protein sequence ID" value="ACY99079.1"/>
    <property type="molecule type" value="Genomic_DNA"/>
</dbReference>
<dbReference type="HOGENOM" id="CLU_031953_0_1_11"/>
<reference evidence="8 9" key="1">
    <citation type="journal article" date="2011" name="Stand. Genomic Sci.">
        <title>Complete genome sequence of Thermomonospora curvata type strain (B9).</title>
        <authorList>
            <person name="Chertkov O."/>
            <person name="Sikorski J."/>
            <person name="Nolan M."/>
            <person name="Lapidus A."/>
            <person name="Lucas S."/>
            <person name="Del Rio T.G."/>
            <person name="Tice H."/>
            <person name="Cheng J.F."/>
            <person name="Goodwin L."/>
            <person name="Pitluck S."/>
            <person name="Liolios K."/>
            <person name="Ivanova N."/>
            <person name="Mavromatis K."/>
            <person name="Mikhailova N."/>
            <person name="Ovchinnikova G."/>
            <person name="Pati A."/>
            <person name="Chen A."/>
            <person name="Palaniappan K."/>
            <person name="Djao O.D."/>
            <person name="Land M."/>
            <person name="Hauser L."/>
            <person name="Chang Y.J."/>
            <person name="Jeffries C.D."/>
            <person name="Brettin T."/>
            <person name="Han C."/>
            <person name="Detter J.C."/>
            <person name="Rohde M."/>
            <person name="Goker M."/>
            <person name="Woyke T."/>
            <person name="Bristow J."/>
            <person name="Eisen J.A."/>
            <person name="Markowitz V."/>
            <person name="Hugenholtz P."/>
            <person name="Klenk H.P."/>
            <person name="Kyrpides N.C."/>
        </authorList>
    </citation>
    <scope>NUCLEOTIDE SEQUENCE [LARGE SCALE GENOMIC DNA]</scope>
    <source>
        <strain evidence="9">ATCC 19995 / DSM 43183 / JCM 3096 / KCTC 9072 / NBRC 15933 / NCIMB 10081 / Henssen B9</strain>
    </source>
</reference>
<dbReference type="GO" id="GO:0003862">
    <property type="term" value="F:3-isopropylmalate dehydrogenase activity"/>
    <property type="evidence" value="ECO:0007669"/>
    <property type="project" value="UniProtKB-EC"/>
</dbReference>
<proteinExistence type="predicted"/>
<dbReference type="GO" id="GO:0000287">
    <property type="term" value="F:magnesium ion binding"/>
    <property type="evidence" value="ECO:0007669"/>
    <property type="project" value="InterPro"/>
</dbReference>
<dbReference type="InterPro" id="IPR024084">
    <property type="entry name" value="IsoPropMal-DH-like_dom"/>
</dbReference>
<evidence type="ECO:0000256" key="6">
    <source>
        <dbReference type="ARBA" id="ARBA00023211"/>
    </source>
</evidence>
<dbReference type="InterPro" id="IPR019818">
    <property type="entry name" value="IsoCit/isopropylmalate_DH_CS"/>
</dbReference>
<dbReference type="STRING" id="471852.Tcur_3544"/>
<dbReference type="eggNOG" id="COG0473">
    <property type="taxonomic scope" value="Bacteria"/>
</dbReference>
<dbReference type="EC" id="1.1.1.85" evidence="8"/>
<dbReference type="Pfam" id="PF00180">
    <property type="entry name" value="Iso_dh"/>
    <property type="match status" value="1"/>
</dbReference>
<dbReference type="AlphaFoldDB" id="D1ABQ6"/>
<dbReference type="SMART" id="SM01329">
    <property type="entry name" value="Iso_dh"/>
    <property type="match status" value="1"/>
</dbReference>
<dbReference type="SUPFAM" id="SSF53659">
    <property type="entry name" value="Isocitrate/Isopropylmalate dehydrogenase-like"/>
    <property type="match status" value="1"/>
</dbReference>
<evidence type="ECO:0000256" key="4">
    <source>
        <dbReference type="ARBA" id="ARBA00023002"/>
    </source>
</evidence>
<evidence type="ECO:0000259" key="7">
    <source>
        <dbReference type="SMART" id="SM01329"/>
    </source>
</evidence>
<keyword evidence="3" id="KW-0479">Metal-binding</keyword>
<evidence type="ECO:0000256" key="2">
    <source>
        <dbReference type="ARBA" id="ARBA00001946"/>
    </source>
</evidence>